<dbReference type="EMBL" id="JAOH01000002">
    <property type="protein sequence ID" value="EUA61280.1"/>
    <property type="molecule type" value="Genomic_DNA"/>
</dbReference>
<evidence type="ECO:0000256" key="5">
    <source>
        <dbReference type="ARBA" id="ARBA00022692"/>
    </source>
</evidence>
<dbReference type="NCBIfam" id="TIGR00688">
    <property type="entry name" value="rarD"/>
    <property type="match status" value="1"/>
</dbReference>
<evidence type="ECO:0000256" key="6">
    <source>
        <dbReference type="ARBA" id="ARBA00022989"/>
    </source>
</evidence>
<feature type="transmembrane region" description="Helical" evidence="8">
    <location>
        <begin position="250"/>
        <end position="267"/>
    </location>
</feature>
<name>A0A829QFL4_9MYCO</name>
<evidence type="ECO:0000256" key="4">
    <source>
        <dbReference type="ARBA" id="ARBA00022475"/>
    </source>
</evidence>
<evidence type="ECO:0000256" key="8">
    <source>
        <dbReference type="SAM" id="Phobius"/>
    </source>
</evidence>
<protein>
    <submittedName>
        <fullName evidence="10">EamA-like transporter family protein</fullName>
    </submittedName>
</protein>
<feature type="domain" description="EamA" evidence="9">
    <location>
        <begin position="1"/>
        <end position="124"/>
    </location>
</feature>
<dbReference type="InterPro" id="IPR000620">
    <property type="entry name" value="EamA_dom"/>
</dbReference>
<reference evidence="10 11" key="1">
    <citation type="submission" date="2013-12" db="EMBL/GenBank/DDBJ databases">
        <authorList>
            <person name="Zelazny A."/>
            <person name="Olivier K."/>
            <person name="Holland S."/>
            <person name="Lenaerts A."/>
            <person name="Ordway D."/>
            <person name="DeGroote M.A."/>
            <person name="Parker T."/>
            <person name="Sizemore C."/>
            <person name="Tallon L.J."/>
            <person name="Sadzewicz L.K."/>
            <person name="Sengamalay N."/>
            <person name="Fraser C.M."/>
            <person name="Hine E."/>
            <person name="Shefchek K.A."/>
            <person name="Das S.P."/>
            <person name="Tettelin H."/>
        </authorList>
    </citation>
    <scope>NUCLEOTIDE SEQUENCE [LARGE SCALE GENOMIC DNA]</scope>
    <source>
        <strain evidence="10 11">1948</strain>
    </source>
</reference>
<feature type="transmembrane region" description="Helical" evidence="8">
    <location>
        <begin position="191"/>
        <end position="210"/>
    </location>
</feature>
<evidence type="ECO:0000313" key="10">
    <source>
        <dbReference type="EMBL" id="EUA61280.1"/>
    </source>
</evidence>
<keyword evidence="6 8" id="KW-1133">Transmembrane helix</keyword>
<evidence type="ECO:0000259" key="9">
    <source>
        <dbReference type="Pfam" id="PF00892"/>
    </source>
</evidence>
<feature type="transmembrane region" description="Helical" evidence="8">
    <location>
        <begin position="20"/>
        <end position="38"/>
    </location>
</feature>
<feature type="transmembrane region" description="Helical" evidence="8">
    <location>
        <begin position="217"/>
        <end position="238"/>
    </location>
</feature>
<keyword evidence="4" id="KW-1003">Cell membrane</keyword>
<feature type="transmembrane region" description="Helical" evidence="8">
    <location>
        <begin position="50"/>
        <end position="72"/>
    </location>
</feature>
<evidence type="ECO:0000313" key="11">
    <source>
        <dbReference type="Proteomes" id="UP000021210"/>
    </source>
</evidence>
<dbReference type="InterPro" id="IPR037185">
    <property type="entry name" value="EmrE-like"/>
</dbReference>
<feature type="transmembrane region" description="Helical" evidence="8">
    <location>
        <begin position="131"/>
        <end position="147"/>
    </location>
</feature>
<feature type="transmembrane region" description="Helical" evidence="8">
    <location>
        <begin position="108"/>
        <end position="125"/>
    </location>
</feature>
<feature type="transmembrane region" description="Helical" evidence="8">
    <location>
        <begin position="84"/>
        <end position="101"/>
    </location>
</feature>
<dbReference type="InterPro" id="IPR004626">
    <property type="entry name" value="RarD"/>
</dbReference>
<dbReference type="PANTHER" id="PTHR22911:SF137">
    <property type="entry name" value="SOLUTE CARRIER FAMILY 35 MEMBER G2-RELATED"/>
    <property type="match status" value="1"/>
</dbReference>
<evidence type="ECO:0000256" key="7">
    <source>
        <dbReference type="ARBA" id="ARBA00023136"/>
    </source>
</evidence>
<sequence length="335" mass="36003">MWGLFPAFFPLLEPAGALEILAHRMIWTLLLMAVVVAVSRRLRDLVAMGLRNWGLLIGASLLIALNWGVYIYAVNSGHVLDAALGYYINPLVTVLLGVVLFREPLSRWQLLALVLAFTAVAVLTISVGRLPVITLILAASFAGYGAIKKTITVDPRVSLTAEGIVAAPFAGAYLVFVGVSGQQHFLGYTHGHTALMVLSGVVTALPLLLFGAAAQRIPLVTLGLLQYVTPTLQMLWGVLVKHEAMPPERWVGFVLIWAALVIFTARYRAQCADLAASVGPTGYGFAHRHGVGQGEGLSVAAHDPRGGGRGGHVVRLCFVRRAAGRRSQHCGRCYR</sequence>
<evidence type="ECO:0000256" key="3">
    <source>
        <dbReference type="ARBA" id="ARBA00022448"/>
    </source>
</evidence>
<comment type="caution">
    <text evidence="10">The sequence shown here is derived from an EMBL/GenBank/DDBJ whole genome shotgun (WGS) entry which is preliminary data.</text>
</comment>
<evidence type="ECO:0000256" key="2">
    <source>
        <dbReference type="ARBA" id="ARBA00007362"/>
    </source>
</evidence>
<organism evidence="10 11">
    <name type="scientific">Mycobacteroides abscessus 1948</name>
    <dbReference type="NCBI Taxonomy" id="1299323"/>
    <lineage>
        <taxon>Bacteria</taxon>
        <taxon>Bacillati</taxon>
        <taxon>Actinomycetota</taxon>
        <taxon>Actinomycetes</taxon>
        <taxon>Mycobacteriales</taxon>
        <taxon>Mycobacteriaceae</taxon>
        <taxon>Mycobacteroides</taxon>
        <taxon>Mycobacteroides abscessus</taxon>
    </lineage>
</organism>
<gene>
    <name evidence="10" type="ORF">I542_1419</name>
</gene>
<feature type="transmembrane region" description="Helical" evidence="8">
    <location>
        <begin position="159"/>
        <end position="179"/>
    </location>
</feature>
<dbReference type="GO" id="GO:0005886">
    <property type="term" value="C:plasma membrane"/>
    <property type="evidence" value="ECO:0007669"/>
    <property type="project" value="UniProtKB-SubCell"/>
</dbReference>
<dbReference type="SUPFAM" id="SSF103481">
    <property type="entry name" value="Multidrug resistance efflux transporter EmrE"/>
    <property type="match status" value="2"/>
</dbReference>
<comment type="subcellular location">
    <subcellularLocation>
        <location evidence="1">Cell membrane</location>
        <topology evidence="1">Multi-pass membrane protein</topology>
    </subcellularLocation>
</comment>
<dbReference type="Pfam" id="PF00892">
    <property type="entry name" value="EamA"/>
    <property type="match status" value="1"/>
</dbReference>
<proteinExistence type="inferred from homology"/>
<keyword evidence="5 8" id="KW-0812">Transmembrane</keyword>
<dbReference type="AlphaFoldDB" id="A0A829QFL4"/>
<dbReference type="PANTHER" id="PTHR22911">
    <property type="entry name" value="ACYL-MALONYL CONDENSING ENZYME-RELATED"/>
    <property type="match status" value="1"/>
</dbReference>
<dbReference type="Proteomes" id="UP000021210">
    <property type="component" value="Unassembled WGS sequence"/>
</dbReference>
<keyword evidence="3" id="KW-0813">Transport</keyword>
<evidence type="ECO:0000256" key="1">
    <source>
        <dbReference type="ARBA" id="ARBA00004651"/>
    </source>
</evidence>
<keyword evidence="7 8" id="KW-0472">Membrane</keyword>
<comment type="similarity">
    <text evidence="2">Belongs to the EamA transporter family.</text>
</comment>
<accession>A0A829QFL4</accession>